<dbReference type="Pfam" id="PF17921">
    <property type="entry name" value="Integrase_H2C2"/>
    <property type="match status" value="1"/>
</dbReference>
<keyword evidence="1" id="KW-0472">Membrane</keyword>
<dbReference type="GO" id="GO:0042575">
    <property type="term" value="C:DNA polymerase complex"/>
    <property type="evidence" value="ECO:0007669"/>
    <property type="project" value="UniProtKB-ARBA"/>
</dbReference>
<dbReference type="InterPro" id="IPR008042">
    <property type="entry name" value="Retrotrans_Pao"/>
</dbReference>
<dbReference type="Proteomes" id="UP000887577">
    <property type="component" value="Unplaced"/>
</dbReference>
<evidence type="ECO:0000259" key="2">
    <source>
        <dbReference type="PROSITE" id="PS50994"/>
    </source>
</evidence>
<evidence type="ECO:0000256" key="1">
    <source>
        <dbReference type="SAM" id="Phobius"/>
    </source>
</evidence>
<dbReference type="AlphaFoldDB" id="A0A914XW44"/>
<dbReference type="SUPFAM" id="SSF56672">
    <property type="entry name" value="DNA/RNA polymerases"/>
    <property type="match status" value="1"/>
</dbReference>
<dbReference type="Pfam" id="PF05380">
    <property type="entry name" value="Peptidase_A17"/>
    <property type="match status" value="1"/>
</dbReference>
<organism evidence="3 4">
    <name type="scientific">Panagrolaimus superbus</name>
    <dbReference type="NCBI Taxonomy" id="310955"/>
    <lineage>
        <taxon>Eukaryota</taxon>
        <taxon>Metazoa</taxon>
        <taxon>Ecdysozoa</taxon>
        <taxon>Nematoda</taxon>
        <taxon>Chromadorea</taxon>
        <taxon>Rhabditida</taxon>
        <taxon>Tylenchina</taxon>
        <taxon>Panagrolaimomorpha</taxon>
        <taxon>Panagrolaimoidea</taxon>
        <taxon>Panagrolaimidae</taxon>
        <taxon>Panagrolaimus</taxon>
    </lineage>
</organism>
<dbReference type="PANTHER" id="PTHR47331">
    <property type="entry name" value="PHD-TYPE DOMAIN-CONTAINING PROTEIN"/>
    <property type="match status" value="1"/>
</dbReference>
<reference evidence="4" key="1">
    <citation type="submission" date="2022-11" db="UniProtKB">
        <authorList>
            <consortium name="WormBaseParasite"/>
        </authorList>
    </citation>
    <scope>IDENTIFICATION</scope>
</reference>
<dbReference type="Gene3D" id="3.30.420.10">
    <property type="entry name" value="Ribonuclease H-like superfamily/Ribonuclease H"/>
    <property type="match status" value="1"/>
</dbReference>
<evidence type="ECO:0000313" key="3">
    <source>
        <dbReference type="Proteomes" id="UP000887577"/>
    </source>
</evidence>
<dbReference type="Pfam" id="PF18701">
    <property type="entry name" value="DUF5641"/>
    <property type="match status" value="1"/>
</dbReference>
<dbReference type="InterPro" id="IPR012337">
    <property type="entry name" value="RNaseH-like_sf"/>
</dbReference>
<dbReference type="PROSITE" id="PS50994">
    <property type="entry name" value="INTEGRASE"/>
    <property type="match status" value="1"/>
</dbReference>
<keyword evidence="1" id="KW-1133">Transmembrane helix</keyword>
<evidence type="ECO:0000313" key="4">
    <source>
        <dbReference type="WBParaSite" id="PSU_v2.g10748.t1"/>
    </source>
</evidence>
<feature type="transmembrane region" description="Helical" evidence="1">
    <location>
        <begin position="83"/>
        <end position="109"/>
    </location>
</feature>
<proteinExistence type="predicted"/>
<dbReference type="GO" id="GO:0003676">
    <property type="term" value="F:nucleic acid binding"/>
    <property type="evidence" value="ECO:0007669"/>
    <property type="project" value="InterPro"/>
</dbReference>
<keyword evidence="3" id="KW-1185">Reference proteome</keyword>
<dbReference type="GO" id="GO:0015074">
    <property type="term" value="P:DNA integration"/>
    <property type="evidence" value="ECO:0007669"/>
    <property type="project" value="InterPro"/>
</dbReference>
<accession>A0A914XW44</accession>
<dbReference type="InterPro" id="IPR036397">
    <property type="entry name" value="RNaseH_sf"/>
</dbReference>
<dbReference type="InterPro" id="IPR043502">
    <property type="entry name" value="DNA/RNA_pol_sf"/>
</dbReference>
<sequence>MVFDGSAKAHKDAPSLNDCLLRGPSNLPDLSGLLLRLRTCKILITGDIEKAFHQVLLNEPDRDAVRFFWVKDPTMPPEGDNLLILRFVGTPFGIICSLFFLIMCIHLHLKKLSDLKLQQIERNIYVDNIFLTVDDSVEGIRQFETIRSHFLTASMNIREWLSNSSEVNASIPTEIQQPTTVTKVLGLEWDSCKDTFQLQLKTATDVDIWTKRKVLKLIASCFDPLGFLSPVTIKGRIFMQKLFKLSLAWDEPLTAELTKEWILIVKGWDGIVHIPRKFVNDKFPSPEVIQIHCFADASQFAYCAGVYLRIPTSNGFETPLVFVKTRLQPLNKKLTIPKLEIMGIWLAAKISSFVAKELNLEASPKFVWTDSQISCHWFQKWPKDVFVANRLKEVVASKVECMFVPGKQNPADLGTRGVAFDELIKAEFWWKGPKFLRDSDENWPKFPKNVSDLTQKIHALVAIDFQATTNFQTVEIEREFKIEPSLSWSKLKRTVAENMKPDATNLTAEDLKAAENALILQEQLLYLTPKIEKDLKLSKDENEIYRIHCRFDHADLINANPIFLPKLSPITPMIIMDMHEKLHHAGIPHTLSSIRQKFWIPCGRHTVKKILLKCRNCRLWKGKAFALPHMPDLPASRVNKTRPFQNTGVDYCGPFKIKGKDEKAWVILFTCFTTRLMHLEPVTSMTSEDFLLSFRKFVSRRGVPQYVLSDNAKQFKTVATALDEIYRKAIHDPQTLDYCNLEGITWDFITERAPWKGGLYERLVALVKNALKLSIGRRFVDFNEFWTLLCEVEATLNSRPLTYVHADESFVIRPIDFISPELQTQLPTSSSDNQSSDPSYFPSTACGGEKLVERYFKTVEYLDKFWKLWSTDYLNLLRERNNTQHKNHRGAIQRRPMVNENVLVYEPDQPRGLWKLATIKNVIQSSDGEIRSAEIQFADGFVTRRAINHLYPTEESSTLNEPSSSNSTDDL</sequence>
<dbReference type="SUPFAM" id="SSF53098">
    <property type="entry name" value="Ribonuclease H-like"/>
    <property type="match status" value="1"/>
</dbReference>
<name>A0A914XW44_9BILA</name>
<protein>
    <submittedName>
        <fullName evidence="4">Integrase catalytic domain-containing protein</fullName>
    </submittedName>
</protein>
<keyword evidence="1" id="KW-0812">Transmembrane</keyword>
<feature type="domain" description="Integrase catalytic" evidence="2">
    <location>
        <begin position="639"/>
        <end position="822"/>
    </location>
</feature>
<dbReference type="InterPro" id="IPR001584">
    <property type="entry name" value="Integrase_cat-core"/>
</dbReference>
<dbReference type="InterPro" id="IPR041588">
    <property type="entry name" value="Integrase_H2C2"/>
</dbReference>
<dbReference type="InterPro" id="IPR040676">
    <property type="entry name" value="DUF5641"/>
</dbReference>
<dbReference type="PANTHER" id="PTHR47331:SF4">
    <property type="entry name" value="PEPTIDASE S1 DOMAIN-CONTAINING PROTEIN"/>
    <property type="match status" value="1"/>
</dbReference>
<dbReference type="Gene3D" id="1.10.340.70">
    <property type="match status" value="1"/>
</dbReference>
<dbReference type="WBParaSite" id="PSU_v2.g10748.t1">
    <property type="protein sequence ID" value="PSU_v2.g10748.t1"/>
    <property type="gene ID" value="PSU_v2.g10748"/>
</dbReference>